<evidence type="ECO:0000256" key="1">
    <source>
        <dbReference type="ARBA" id="ARBA00022473"/>
    </source>
</evidence>
<name>A0ABQ9F7Z6_TEGGR</name>
<feature type="compositionally biased region" description="Low complexity" evidence="7">
    <location>
        <begin position="66"/>
        <end position="81"/>
    </location>
</feature>
<protein>
    <recommendedName>
        <fullName evidence="8">BHLH domain-containing protein</fullName>
    </recommendedName>
</protein>
<comment type="caution">
    <text evidence="9">The sequence shown here is derived from an EMBL/GenBank/DDBJ whole genome shotgun (WGS) entry which is preliminary data.</text>
</comment>
<dbReference type="PANTHER" id="PTHR23349:SF50">
    <property type="entry name" value="PROTEIN TWIST"/>
    <property type="match status" value="1"/>
</dbReference>
<dbReference type="SUPFAM" id="SSF47459">
    <property type="entry name" value="HLH, helix-loop-helix DNA-binding domain"/>
    <property type="match status" value="1"/>
</dbReference>
<dbReference type="InterPro" id="IPR036638">
    <property type="entry name" value="HLH_DNA-bd_sf"/>
</dbReference>
<keyword evidence="5" id="KW-0804">Transcription</keyword>
<keyword evidence="3" id="KW-0805">Transcription regulation</keyword>
<dbReference type="Pfam" id="PF00010">
    <property type="entry name" value="HLH"/>
    <property type="match status" value="1"/>
</dbReference>
<dbReference type="PROSITE" id="PS50888">
    <property type="entry name" value="BHLH"/>
    <property type="match status" value="1"/>
</dbReference>
<evidence type="ECO:0000313" key="9">
    <source>
        <dbReference type="EMBL" id="KAJ8313491.1"/>
    </source>
</evidence>
<keyword evidence="10" id="KW-1185">Reference proteome</keyword>
<feature type="domain" description="BHLH" evidence="8">
    <location>
        <begin position="103"/>
        <end position="154"/>
    </location>
</feature>
<dbReference type="PANTHER" id="PTHR23349">
    <property type="entry name" value="BASIC HELIX-LOOP-HELIX TRANSCRIPTION FACTOR, TWIST"/>
    <property type="match status" value="1"/>
</dbReference>
<feature type="compositionally biased region" description="Basic residues" evidence="7">
    <location>
        <begin position="56"/>
        <end position="65"/>
    </location>
</feature>
<dbReference type="InterPro" id="IPR050283">
    <property type="entry name" value="E-box_TF_Regulators"/>
</dbReference>
<evidence type="ECO:0000256" key="3">
    <source>
        <dbReference type="ARBA" id="ARBA00023015"/>
    </source>
</evidence>
<evidence type="ECO:0000256" key="2">
    <source>
        <dbReference type="ARBA" id="ARBA00022782"/>
    </source>
</evidence>
<evidence type="ECO:0000313" key="10">
    <source>
        <dbReference type="Proteomes" id="UP001217089"/>
    </source>
</evidence>
<reference evidence="9 10" key="1">
    <citation type="submission" date="2022-12" db="EMBL/GenBank/DDBJ databases">
        <title>Chromosome-level genome of Tegillarca granosa.</title>
        <authorList>
            <person name="Kim J."/>
        </authorList>
    </citation>
    <scope>NUCLEOTIDE SEQUENCE [LARGE SCALE GENOMIC DNA]</scope>
    <source>
        <strain evidence="9">Teg-2019</strain>
        <tissue evidence="9">Adductor muscle</tissue>
    </source>
</reference>
<feature type="region of interest" description="Disordered" evidence="7">
    <location>
        <begin position="56"/>
        <end position="100"/>
    </location>
</feature>
<dbReference type="Proteomes" id="UP001217089">
    <property type="component" value="Unassembled WGS sequence"/>
</dbReference>
<evidence type="ECO:0000256" key="7">
    <source>
        <dbReference type="SAM" id="MobiDB-lite"/>
    </source>
</evidence>
<organism evidence="9 10">
    <name type="scientific">Tegillarca granosa</name>
    <name type="common">Malaysian cockle</name>
    <name type="synonym">Anadara granosa</name>
    <dbReference type="NCBI Taxonomy" id="220873"/>
    <lineage>
        <taxon>Eukaryota</taxon>
        <taxon>Metazoa</taxon>
        <taxon>Spiralia</taxon>
        <taxon>Lophotrochozoa</taxon>
        <taxon>Mollusca</taxon>
        <taxon>Bivalvia</taxon>
        <taxon>Autobranchia</taxon>
        <taxon>Pteriomorphia</taxon>
        <taxon>Arcoida</taxon>
        <taxon>Arcoidea</taxon>
        <taxon>Arcidae</taxon>
        <taxon>Tegillarca</taxon>
    </lineage>
</organism>
<sequence length="197" mass="22565">MVLTALSSGMIPQHNMMGPESVVYDMDQHQNNLLISNIKQEYQENLNSEPCLQYKAKGKTRKRTYSKMSDSYSESSSPESSNDAPCKKQRKKGPTQTLDDIQNQRCLANIRERQRTQSLNDAFAQLRKIVPTLPSDKLSKIQTLKLASRYIDFLYQVLRTEDNFCADGTSCNYVANERLSYAFSAWRMEGAWAIKTK</sequence>
<evidence type="ECO:0000256" key="6">
    <source>
        <dbReference type="ARBA" id="ARBA00023242"/>
    </source>
</evidence>
<keyword evidence="4" id="KW-0238">DNA-binding</keyword>
<dbReference type="Gene3D" id="4.10.280.10">
    <property type="entry name" value="Helix-loop-helix DNA-binding domain"/>
    <property type="match status" value="1"/>
</dbReference>
<evidence type="ECO:0000259" key="8">
    <source>
        <dbReference type="PROSITE" id="PS50888"/>
    </source>
</evidence>
<evidence type="ECO:0000256" key="4">
    <source>
        <dbReference type="ARBA" id="ARBA00023125"/>
    </source>
</evidence>
<gene>
    <name evidence="9" type="ORF">KUTeg_008052</name>
</gene>
<proteinExistence type="predicted"/>
<keyword evidence="6" id="KW-0539">Nucleus</keyword>
<accession>A0ABQ9F7Z6</accession>
<evidence type="ECO:0000256" key="5">
    <source>
        <dbReference type="ARBA" id="ARBA00023163"/>
    </source>
</evidence>
<keyword evidence="1" id="KW-0217">Developmental protein</keyword>
<keyword evidence="2" id="KW-0221">Differentiation</keyword>
<dbReference type="EMBL" id="JARBDR010000342">
    <property type="protein sequence ID" value="KAJ8313491.1"/>
    <property type="molecule type" value="Genomic_DNA"/>
</dbReference>
<dbReference type="InterPro" id="IPR011598">
    <property type="entry name" value="bHLH_dom"/>
</dbReference>
<dbReference type="SMART" id="SM00353">
    <property type="entry name" value="HLH"/>
    <property type="match status" value="1"/>
</dbReference>